<evidence type="ECO:0000256" key="3">
    <source>
        <dbReference type="ARBA" id="ARBA00010456"/>
    </source>
</evidence>
<reference evidence="12" key="1">
    <citation type="submission" date="2020-10" db="EMBL/GenBank/DDBJ databases">
        <authorList>
            <person name="Gilroy R."/>
        </authorList>
    </citation>
    <scope>NUCLEOTIDE SEQUENCE</scope>
    <source>
        <strain evidence="12">ChiGjej2B2-12916</strain>
    </source>
</reference>
<proteinExistence type="inferred from homology"/>
<dbReference type="Gene3D" id="3.40.50.1580">
    <property type="entry name" value="Nucleoside phosphorylase domain"/>
    <property type="match status" value="1"/>
</dbReference>
<dbReference type="PROSITE" id="PS01232">
    <property type="entry name" value="PNP_UDP_1"/>
    <property type="match status" value="1"/>
</dbReference>
<name>A0A9D0YT84_9FIRM</name>
<evidence type="ECO:0000256" key="6">
    <source>
        <dbReference type="ARBA" id="ARBA00022490"/>
    </source>
</evidence>
<dbReference type="CDD" id="cd17767">
    <property type="entry name" value="UP_EcUdp-like"/>
    <property type="match status" value="1"/>
</dbReference>
<gene>
    <name evidence="12" type="primary">udp</name>
    <name evidence="12" type="ORF">IAD31_04980</name>
</gene>
<comment type="pathway">
    <text evidence="2 10">Pyrimidine metabolism; UMP biosynthesis via salvage pathway; uracil from uridine (phosphorylase route): step 1/1.</text>
</comment>
<evidence type="ECO:0000256" key="2">
    <source>
        <dbReference type="ARBA" id="ARBA00004825"/>
    </source>
</evidence>
<dbReference type="EMBL" id="DVFO01000048">
    <property type="protein sequence ID" value="HIQ60931.1"/>
    <property type="molecule type" value="Genomic_DNA"/>
</dbReference>
<protein>
    <recommendedName>
        <fullName evidence="5 10">Uridine phosphorylase</fullName>
        <ecNumber evidence="4 10">2.4.2.3</ecNumber>
    </recommendedName>
</protein>
<comment type="catalytic activity">
    <reaction evidence="9 10">
        <text>uridine + phosphate = alpha-D-ribose 1-phosphate + uracil</text>
        <dbReference type="Rhea" id="RHEA:24388"/>
        <dbReference type="ChEBI" id="CHEBI:16704"/>
        <dbReference type="ChEBI" id="CHEBI:17568"/>
        <dbReference type="ChEBI" id="CHEBI:43474"/>
        <dbReference type="ChEBI" id="CHEBI:57720"/>
        <dbReference type="EC" id="2.4.2.3"/>
    </reaction>
</comment>
<dbReference type="InterPro" id="IPR000845">
    <property type="entry name" value="Nucleoside_phosphorylase_d"/>
</dbReference>
<accession>A0A9D0YT84</accession>
<dbReference type="InterPro" id="IPR018016">
    <property type="entry name" value="Nucleoside_phosphorylase_CS"/>
</dbReference>
<comment type="caution">
    <text evidence="12">The sequence shown here is derived from an EMBL/GenBank/DDBJ whole genome shotgun (WGS) entry which is preliminary data.</text>
</comment>
<dbReference type="EC" id="2.4.2.3" evidence="4 10"/>
<keyword evidence="6" id="KW-0963">Cytoplasm</keyword>
<keyword evidence="8 10" id="KW-0808">Transferase</keyword>
<dbReference type="Proteomes" id="UP000886879">
    <property type="component" value="Unassembled WGS sequence"/>
</dbReference>
<dbReference type="PANTHER" id="PTHR43691:SF11">
    <property type="entry name" value="FI09636P-RELATED"/>
    <property type="match status" value="1"/>
</dbReference>
<evidence type="ECO:0000259" key="11">
    <source>
        <dbReference type="Pfam" id="PF01048"/>
    </source>
</evidence>
<reference evidence="12" key="2">
    <citation type="journal article" date="2021" name="PeerJ">
        <title>Extensive microbial diversity within the chicken gut microbiome revealed by metagenomics and culture.</title>
        <authorList>
            <person name="Gilroy R."/>
            <person name="Ravi A."/>
            <person name="Getino M."/>
            <person name="Pursley I."/>
            <person name="Horton D.L."/>
            <person name="Alikhan N.F."/>
            <person name="Baker D."/>
            <person name="Gharbi K."/>
            <person name="Hall N."/>
            <person name="Watson M."/>
            <person name="Adriaenssens E.M."/>
            <person name="Foster-Nyarko E."/>
            <person name="Jarju S."/>
            <person name="Secka A."/>
            <person name="Antonio M."/>
            <person name="Oren A."/>
            <person name="Chaudhuri R.R."/>
            <person name="La Ragione R."/>
            <person name="Hildebrand F."/>
            <person name="Pallen M.J."/>
        </authorList>
    </citation>
    <scope>NUCLEOTIDE SEQUENCE</scope>
    <source>
        <strain evidence="12">ChiGjej2B2-12916</strain>
    </source>
</reference>
<evidence type="ECO:0000256" key="9">
    <source>
        <dbReference type="ARBA" id="ARBA00048447"/>
    </source>
</evidence>
<evidence type="ECO:0000256" key="8">
    <source>
        <dbReference type="ARBA" id="ARBA00022679"/>
    </source>
</evidence>
<dbReference type="AlphaFoldDB" id="A0A9D0YT84"/>
<dbReference type="InterPro" id="IPR010058">
    <property type="entry name" value="Uridine_phosphorylase"/>
</dbReference>
<evidence type="ECO:0000313" key="12">
    <source>
        <dbReference type="EMBL" id="HIQ60931.1"/>
    </source>
</evidence>
<comment type="subcellular location">
    <subcellularLocation>
        <location evidence="1">Cytoplasm</location>
    </subcellularLocation>
</comment>
<dbReference type="NCBIfam" id="TIGR01718">
    <property type="entry name" value="Uridine-psphlse"/>
    <property type="match status" value="1"/>
</dbReference>
<sequence>MQYHIQLDAPMLEGAEYAILAGDPGRIEAIAQHLERPKRLGQNREYTSFLGYVQGRPVLVMSHGIGGPSTAIAVEELAQLGIKTMIRVGTSGGMQQQVRAGDAVIVQAAIRQDGTSREYLPIEYPAVADFDVTAALKQAALRLGQRHHVGVVQCKDSFYGQHSPQRMPVSYELLSKWDAWIQGGALASEMETAALFTVASVLRVRAGAVMLCIWNQERDKAGLPHEECHDTQGVIHLAVQAVAELMAQDGQ</sequence>
<evidence type="ECO:0000313" key="13">
    <source>
        <dbReference type="Proteomes" id="UP000886879"/>
    </source>
</evidence>
<evidence type="ECO:0000256" key="1">
    <source>
        <dbReference type="ARBA" id="ARBA00004496"/>
    </source>
</evidence>
<dbReference type="InterPro" id="IPR035994">
    <property type="entry name" value="Nucleoside_phosphorylase_sf"/>
</dbReference>
<dbReference type="SUPFAM" id="SSF53167">
    <property type="entry name" value="Purine and uridine phosphorylases"/>
    <property type="match status" value="1"/>
</dbReference>
<dbReference type="GO" id="GO:0005829">
    <property type="term" value="C:cytosol"/>
    <property type="evidence" value="ECO:0007669"/>
    <property type="project" value="TreeGrafter"/>
</dbReference>
<dbReference type="Pfam" id="PF01048">
    <property type="entry name" value="PNP_UDP_1"/>
    <property type="match status" value="1"/>
</dbReference>
<dbReference type="PANTHER" id="PTHR43691">
    <property type="entry name" value="URIDINE PHOSPHORYLASE"/>
    <property type="match status" value="1"/>
</dbReference>
<dbReference type="GO" id="GO:0009164">
    <property type="term" value="P:nucleoside catabolic process"/>
    <property type="evidence" value="ECO:0007669"/>
    <property type="project" value="UniProtKB-ARBA"/>
</dbReference>
<feature type="domain" description="Nucleoside phosphorylase" evidence="11">
    <location>
        <begin position="17"/>
        <end position="231"/>
    </location>
</feature>
<evidence type="ECO:0000256" key="7">
    <source>
        <dbReference type="ARBA" id="ARBA00022676"/>
    </source>
</evidence>
<dbReference type="GO" id="GO:0004850">
    <property type="term" value="F:uridine phosphorylase activity"/>
    <property type="evidence" value="ECO:0007669"/>
    <property type="project" value="UniProtKB-EC"/>
</dbReference>
<keyword evidence="7 10" id="KW-0328">Glycosyltransferase</keyword>
<comment type="similarity">
    <text evidence="3 10">Belongs to the PNP/UDP phosphorylase family.</text>
</comment>
<evidence type="ECO:0000256" key="4">
    <source>
        <dbReference type="ARBA" id="ARBA00011888"/>
    </source>
</evidence>
<evidence type="ECO:0000256" key="5">
    <source>
        <dbReference type="ARBA" id="ARBA00021980"/>
    </source>
</evidence>
<evidence type="ECO:0000256" key="10">
    <source>
        <dbReference type="RuleBase" id="RU361131"/>
    </source>
</evidence>
<comment type="function">
    <text evidence="10">Catalyzes the reversible phosphorylytic cleavage of uridine to uracil and ribose-1-phosphate.</text>
</comment>
<organism evidence="12 13">
    <name type="scientific">Candidatus Enterenecus faecium</name>
    <dbReference type="NCBI Taxonomy" id="2840780"/>
    <lineage>
        <taxon>Bacteria</taxon>
        <taxon>Bacillati</taxon>
        <taxon>Bacillota</taxon>
        <taxon>Clostridia</taxon>
        <taxon>Eubacteriales</taxon>
        <taxon>Candidatus Enterenecus</taxon>
    </lineage>
</organism>
<dbReference type="GO" id="GO:0009166">
    <property type="term" value="P:nucleotide catabolic process"/>
    <property type="evidence" value="ECO:0007669"/>
    <property type="project" value="InterPro"/>
</dbReference>